<gene>
    <name evidence="1" type="ORF">LJ739_04825</name>
</gene>
<dbReference type="Proteomes" id="UP001520878">
    <property type="component" value="Unassembled WGS sequence"/>
</dbReference>
<dbReference type="EMBL" id="JAJEWP010000001">
    <property type="protein sequence ID" value="MCC2615559.1"/>
    <property type="molecule type" value="Genomic_DNA"/>
</dbReference>
<dbReference type="RefSeq" id="WP_229157525.1">
    <property type="nucleotide sequence ID" value="NZ_JAJEWP010000001.1"/>
</dbReference>
<evidence type="ECO:0008006" key="3">
    <source>
        <dbReference type="Google" id="ProtNLM"/>
    </source>
</evidence>
<comment type="caution">
    <text evidence="1">The sequence shown here is derived from an EMBL/GenBank/DDBJ whole genome shotgun (WGS) entry which is preliminary data.</text>
</comment>
<reference evidence="1 2" key="1">
    <citation type="submission" date="2021-10" db="EMBL/GenBank/DDBJ databases">
        <title>Draft genome of Aestuariibacter halophilus JC2043.</title>
        <authorList>
            <person name="Emsley S.A."/>
            <person name="Pfannmuller K.M."/>
            <person name="Ushijima B."/>
            <person name="Saw J.H."/>
            <person name="Videau P."/>
        </authorList>
    </citation>
    <scope>NUCLEOTIDE SEQUENCE [LARGE SCALE GENOMIC DNA]</scope>
    <source>
        <strain evidence="1 2">JC2043</strain>
    </source>
</reference>
<evidence type="ECO:0000313" key="1">
    <source>
        <dbReference type="EMBL" id="MCC2615559.1"/>
    </source>
</evidence>
<organism evidence="1 2">
    <name type="scientific">Fluctibacter halophilus</name>
    <dbReference type="NCBI Taxonomy" id="226011"/>
    <lineage>
        <taxon>Bacteria</taxon>
        <taxon>Pseudomonadati</taxon>
        <taxon>Pseudomonadota</taxon>
        <taxon>Gammaproteobacteria</taxon>
        <taxon>Alteromonadales</taxon>
        <taxon>Alteromonadaceae</taxon>
        <taxon>Fluctibacter</taxon>
    </lineage>
</organism>
<proteinExistence type="predicted"/>
<sequence length="136" mass="15730">MVFEQHGSFRLWCHGNVVYAELSGTWNKETAEQFAGEFKTLAQQVDKPWAHMVYLQDWELCSAEVFAVIQALVDWCLEHGLVRAAQVYPPSTMKREFLDRMVVERKGQFQRAVFDNAYQGALWLTHEGFEANVSKV</sequence>
<accession>A0ABS8G4X0</accession>
<protein>
    <recommendedName>
        <fullName evidence="3">AMP-binding enzyme C-terminal domain-containing protein</fullName>
    </recommendedName>
</protein>
<name>A0ABS8G4X0_9ALTE</name>
<keyword evidence="2" id="KW-1185">Reference proteome</keyword>
<evidence type="ECO:0000313" key="2">
    <source>
        <dbReference type="Proteomes" id="UP001520878"/>
    </source>
</evidence>